<dbReference type="Pfam" id="PF06962">
    <property type="entry name" value="rRNA_methylase"/>
    <property type="match status" value="1"/>
</dbReference>
<reference evidence="2" key="1">
    <citation type="submission" date="2016-10" db="EMBL/GenBank/DDBJ databases">
        <authorList>
            <person name="Wegmann U."/>
        </authorList>
    </citation>
    <scope>NUCLEOTIDE SEQUENCE [LARGE SCALE GENOMIC DNA]</scope>
</reference>
<dbReference type="GO" id="GO:0008168">
    <property type="term" value="F:methyltransferase activity"/>
    <property type="evidence" value="ECO:0007669"/>
    <property type="project" value="UniProtKB-KW"/>
</dbReference>
<dbReference type="Gene3D" id="3.40.50.150">
    <property type="entry name" value="Vaccinia Virus protein VP39"/>
    <property type="match status" value="1"/>
</dbReference>
<proteinExistence type="predicted"/>
<name>A0A1K1LFN8_9BACT</name>
<keyword evidence="2" id="KW-1185">Reference proteome</keyword>
<gene>
    <name evidence="1" type="ORF">DESPIGER_1681</name>
</gene>
<organism evidence="1 2">
    <name type="scientific">Desulfovibrio piger</name>
    <dbReference type="NCBI Taxonomy" id="901"/>
    <lineage>
        <taxon>Bacteria</taxon>
        <taxon>Pseudomonadati</taxon>
        <taxon>Thermodesulfobacteriota</taxon>
        <taxon>Desulfovibrionia</taxon>
        <taxon>Desulfovibrionales</taxon>
        <taxon>Desulfovibrionaceae</taxon>
        <taxon>Desulfovibrio</taxon>
    </lineage>
</organism>
<sequence length="148" mass="16169">MRCCASAAAACALPPLPSHMTDIRLVLHSHAALPELLDALSEEDRQRPLLAGIFNFGYLPGTDKRRTTTAAGSLAAVDALLERLAPQGCLSLHCYTGHEGGAAEEAALAQRLARLEPRRWRVLHCRDANRESRGESILLAERLPVRQR</sequence>
<keyword evidence="1" id="KW-0489">Methyltransferase</keyword>
<keyword evidence="1" id="KW-0808">Transferase</keyword>
<dbReference type="InterPro" id="IPR010719">
    <property type="entry name" value="MnmM_MeTrfase"/>
</dbReference>
<dbReference type="Proteomes" id="UP000186323">
    <property type="component" value="Chromosome I"/>
</dbReference>
<dbReference type="GO" id="GO:0032259">
    <property type="term" value="P:methylation"/>
    <property type="evidence" value="ECO:0007669"/>
    <property type="project" value="UniProtKB-KW"/>
</dbReference>
<evidence type="ECO:0000313" key="2">
    <source>
        <dbReference type="Proteomes" id="UP000186323"/>
    </source>
</evidence>
<dbReference type="AlphaFoldDB" id="A0A1K1LFN8"/>
<dbReference type="InterPro" id="IPR029063">
    <property type="entry name" value="SAM-dependent_MTases_sf"/>
</dbReference>
<dbReference type="PANTHER" id="PTHR35276:SF1">
    <property type="entry name" value="TRNA (MNM(5)S(2)U34)-METHYLTRANSFERASE, CHLOROPLASTIC"/>
    <property type="match status" value="1"/>
</dbReference>
<accession>A0A1K1LFN8</accession>
<dbReference type="KEGG" id="dpg:DESPIGER_1681"/>
<evidence type="ECO:0000313" key="1">
    <source>
        <dbReference type="EMBL" id="SFV73517.1"/>
    </source>
</evidence>
<dbReference type="EMBL" id="LT630450">
    <property type="protein sequence ID" value="SFV73517.1"/>
    <property type="molecule type" value="Genomic_DNA"/>
</dbReference>
<protein>
    <submittedName>
        <fullName evidence="1">Putative rRNA methylase</fullName>
    </submittedName>
</protein>
<dbReference type="PANTHER" id="PTHR35276">
    <property type="entry name" value="S-ADENOSYL-L-METHIONINE-DEPENDENT METHYLTRANSFERASES SUPERFAMILY PROTEIN"/>
    <property type="match status" value="1"/>
</dbReference>